<evidence type="ECO:0000313" key="2">
    <source>
        <dbReference type="EMBL" id="BAU31553.1"/>
    </source>
</evidence>
<reference evidence="3" key="5">
    <citation type="submission" date="2019-02" db="EMBL/GenBank/DDBJ databases">
        <authorList>
            <person name="Whitman W."/>
            <person name="Huntemann M."/>
            <person name="Clum A."/>
            <person name="Pillay M."/>
            <person name="Palaniappan K."/>
            <person name="Varghese N."/>
            <person name="Mikhailova N."/>
            <person name="Stamatis D."/>
            <person name="Reddy T."/>
            <person name="Daum C."/>
            <person name="Shapiro N."/>
            <person name="Ivanova N."/>
            <person name="Kyrpides N."/>
            <person name="Woyke T."/>
        </authorList>
    </citation>
    <scope>NUCLEOTIDE SEQUENCE</scope>
    <source>
        <strain evidence="3">AC4r</strain>
    </source>
</reference>
<protein>
    <submittedName>
        <fullName evidence="2">Uncharacterized protein</fullName>
    </submittedName>
</protein>
<keyword evidence="1" id="KW-0472">Membrane</keyword>
<dbReference type="Proteomes" id="UP000218965">
    <property type="component" value="Chromosome"/>
</dbReference>
<dbReference type="Proteomes" id="UP000292408">
    <property type="component" value="Unassembled WGS sequence"/>
</dbReference>
<accession>A0A0U5BA72</accession>
<dbReference type="RefSeq" id="WP_173826858.1">
    <property type="nucleotide sequence ID" value="NZ_AP017315.1"/>
</dbReference>
<name>A0A0U5BA72_9MICO</name>
<dbReference type="AlphaFoldDB" id="A0A0U5BA72"/>
<keyword evidence="1" id="KW-1133">Transmembrane helix</keyword>
<dbReference type="EMBL" id="SGXT01000013">
    <property type="protein sequence ID" value="RZT62178.1"/>
    <property type="molecule type" value="Genomic_DNA"/>
</dbReference>
<evidence type="ECO:0000256" key="1">
    <source>
        <dbReference type="SAM" id="Phobius"/>
    </source>
</evidence>
<feature type="transmembrane region" description="Helical" evidence="1">
    <location>
        <begin position="29"/>
        <end position="48"/>
    </location>
</feature>
<reference evidence="4" key="3">
    <citation type="submission" date="2015-12" db="EMBL/GenBank/DDBJ databases">
        <authorList>
            <person name="Shamseldin A."/>
            <person name="Moawad H."/>
            <person name="Abd El-Rahim W.M."/>
            <person name="Sadowsky M.J."/>
        </authorList>
    </citation>
    <scope>NUCLEOTIDE SEQUENCE [LARGE SCALE GENOMIC DNA]</scope>
    <source>
        <strain evidence="4">JAM AC0309</strain>
    </source>
</reference>
<dbReference type="EMBL" id="AP017315">
    <property type="protein sequence ID" value="BAU31553.1"/>
    <property type="molecule type" value="Genomic_DNA"/>
</dbReference>
<evidence type="ECO:0000313" key="4">
    <source>
        <dbReference type="Proteomes" id="UP000218965"/>
    </source>
</evidence>
<reference evidence="3 5" key="1">
    <citation type="journal article" date="2015" name="Stand. Genomic Sci.">
        <title>Genomic Encyclopedia of Bacterial and Archaeal Type Strains, Phase III: the genomes of soil and plant-associated and newly described type strains.</title>
        <authorList>
            <person name="Whitman W.B."/>
            <person name="Woyke T."/>
            <person name="Klenk H.P."/>
            <person name="Zhou Y."/>
            <person name="Lilburn T.G."/>
            <person name="Beck B.J."/>
            <person name="De Vos P."/>
            <person name="Vandamme P."/>
            <person name="Eisen J.A."/>
            <person name="Garrity G."/>
            <person name="Hugenholtz P."/>
            <person name="Kyrpides N.C."/>
        </authorList>
    </citation>
    <scope>NUCLEOTIDE SEQUENCE [LARGE SCALE GENOMIC DNA]</scope>
    <source>
        <strain evidence="3 5">AC4r</strain>
    </source>
</reference>
<proteinExistence type="predicted"/>
<reference evidence="2" key="2">
    <citation type="submission" date="2015-12" db="EMBL/GenBank/DDBJ databases">
        <authorList>
            <consortium name="Microcella alkaliphila JAM AC0309 genome sequencing consortium"/>
            <person name="Kurata A."/>
            <person name="Hirose Y."/>
            <person name="Kishimoto N."/>
            <person name="Kobayashi T."/>
        </authorList>
    </citation>
    <scope>NUCLEOTIDE SEQUENCE</scope>
    <source>
        <strain evidence="2">JAM AC0309</strain>
    </source>
</reference>
<dbReference type="KEGG" id="malk:MalAC0309_0684"/>
<sequence>MNLLLIIAGIIAIILLVTGGLIEAVNFLLYVGIVLLVLAVIVFLIRALSGSRRV</sequence>
<organism evidence="2 4">
    <name type="scientific">Microcella alkaliphila</name>
    <dbReference type="NCBI Taxonomy" id="279828"/>
    <lineage>
        <taxon>Bacteria</taxon>
        <taxon>Bacillati</taxon>
        <taxon>Actinomycetota</taxon>
        <taxon>Actinomycetes</taxon>
        <taxon>Micrococcales</taxon>
        <taxon>Microbacteriaceae</taxon>
        <taxon>Microcella</taxon>
    </lineage>
</organism>
<keyword evidence="1" id="KW-0812">Transmembrane</keyword>
<gene>
    <name evidence="3" type="ORF">EV140_0695</name>
    <name evidence="2" type="ORF">MalAC0309_0684</name>
</gene>
<keyword evidence="5" id="KW-1185">Reference proteome</keyword>
<evidence type="ECO:0000313" key="3">
    <source>
        <dbReference type="EMBL" id="RZT62178.1"/>
    </source>
</evidence>
<reference evidence="2 4" key="4">
    <citation type="submission" date="2016-01" db="EMBL/GenBank/DDBJ databases">
        <title>Microcella alkaliphila JAM AC0309 whole genome shotgun sequence.</title>
        <authorList>
            <person name="Kurata A."/>
            <person name="Hirose Y."/>
            <person name="Kishimoto N."/>
            <person name="Kobayashi T."/>
        </authorList>
    </citation>
    <scope>NUCLEOTIDE SEQUENCE [LARGE SCALE GENOMIC DNA]</scope>
    <source>
        <strain evidence="2 4">JAM AC0309</strain>
    </source>
</reference>
<evidence type="ECO:0000313" key="5">
    <source>
        <dbReference type="Proteomes" id="UP000292408"/>
    </source>
</evidence>